<gene>
    <name evidence="2" type="ORF">WN55_09200</name>
</gene>
<organism evidence="2 3">
    <name type="scientific">Dufourea novaeangliae</name>
    <name type="common">Sweat bee</name>
    <dbReference type="NCBI Taxonomy" id="178035"/>
    <lineage>
        <taxon>Eukaryota</taxon>
        <taxon>Metazoa</taxon>
        <taxon>Ecdysozoa</taxon>
        <taxon>Arthropoda</taxon>
        <taxon>Hexapoda</taxon>
        <taxon>Insecta</taxon>
        <taxon>Pterygota</taxon>
        <taxon>Neoptera</taxon>
        <taxon>Endopterygota</taxon>
        <taxon>Hymenoptera</taxon>
        <taxon>Apocrita</taxon>
        <taxon>Aculeata</taxon>
        <taxon>Apoidea</taxon>
        <taxon>Anthophila</taxon>
        <taxon>Halictidae</taxon>
        <taxon>Rophitinae</taxon>
        <taxon>Dufourea</taxon>
    </lineage>
</organism>
<feature type="compositionally biased region" description="Basic and acidic residues" evidence="1">
    <location>
        <begin position="44"/>
        <end position="59"/>
    </location>
</feature>
<dbReference type="EMBL" id="KQ434846">
    <property type="protein sequence ID" value="KZC08296.1"/>
    <property type="molecule type" value="Genomic_DNA"/>
</dbReference>
<dbReference type="AlphaFoldDB" id="A0A154P8N6"/>
<protein>
    <submittedName>
        <fullName evidence="2">Uncharacterized protein</fullName>
    </submittedName>
</protein>
<feature type="compositionally biased region" description="Basic residues" evidence="1">
    <location>
        <begin position="98"/>
        <end position="112"/>
    </location>
</feature>
<feature type="region of interest" description="Disordered" evidence="1">
    <location>
        <begin position="33"/>
        <end position="124"/>
    </location>
</feature>
<accession>A0A154P8N6</accession>
<keyword evidence="3" id="KW-1185">Reference proteome</keyword>
<evidence type="ECO:0000313" key="2">
    <source>
        <dbReference type="EMBL" id="KZC08296.1"/>
    </source>
</evidence>
<evidence type="ECO:0000256" key="1">
    <source>
        <dbReference type="SAM" id="MobiDB-lite"/>
    </source>
</evidence>
<proteinExistence type="predicted"/>
<name>A0A154P8N6_DUFNO</name>
<reference evidence="2 3" key="1">
    <citation type="submission" date="2015-07" db="EMBL/GenBank/DDBJ databases">
        <title>The genome of Dufourea novaeangliae.</title>
        <authorList>
            <person name="Pan H."/>
            <person name="Kapheim K."/>
        </authorList>
    </citation>
    <scope>NUCLEOTIDE SEQUENCE [LARGE SCALE GENOMIC DNA]</scope>
    <source>
        <strain evidence="2">0120121106</strain>
        <tissue evidence="2">Whole body</tissue>
    </source>
</reference>
<dbReference type="Proteomes" id="UP000076502">
    <property type="component" value="Unassembled WGS sequence"/>
</dbReference>
<sequence>MDPCPFLTTVGHTTSLLRLLVSALNKGILRVSRERDRAKRRIRRVEAQDPPRTNWKEHGLGPNGDQDESTEDAGERTEAENETTPIAGKGGKGETEKKRRVTKPTIHTRPRAHGVPGNGANDMPGPRLVNGTFLEFSDGFVELGIPRTVDLEIEDQRGLLETTREPLRSGCPRCGITLARDSKRS</sequence>
<evidence type="ECO:0000313" key="3">
    <source>
        <dbReference type="Proteomes" id="UP000076502"/>
    </source>
</evidence>